<feature type="chain" id="PRO_5026036790" description="Ubiquitin 3 binding protein But2 C-terminal domain-containing protein" evidence="1">
    <location>
        <begin position="23"/>
        <end position="220"/>
    </location>
</feature>
<evidence type="ECO:0008006" key="4">
    <source>
        <dbReference type="Google" id="ProtNLM"/>
    </source>
</evidence>
<dbReference type="AlphaFoldDB" id="A0A6G1JK16"/>
<feature type="signal peptide" evidence="1">
    <location>
        <begin position="1"/>
        <end position="22"/>
    </location>
</feature>
<evidence type="ECO:0000313" key="2">
    <source>
        <dbReference type="EMBL" id="KAF2690907.1"/>
    </source>
</evidence>
<organism evidence="2 3">
    <name type="scientific">Lentithecium fluviatile CBS 122367</name>
    <dbReference type="NCBI Taxonomy" id="1168545"/>
    <lineage>
        <taxon>Eukaryota</taxon>
        <taxon>Fungi</taxon>
        <taxon>Dikarya</taxon>
        <taxon>Ascomycota</taxon>
        <taxon>Pezizomycotina</taxon>
        <taxon>Dothideomycetes</taxon>
        <taxon>Pleosporomycetidae</taxon>
        <taxon>Pleosporales</taxon>
        <taxon>Massarineae</taxon>
        <taxon>Lentitheciaceae</taxon>
        <taxon>Lentithecium</taxon>
    </lineage>
</organism>
<reference evidence="2" key="1">
    <citation type="journal article" date="2020" name="Stud. Mycol.">
        <title>101 Dothideomycetes genomes: a test case for predicting lifestyles and emergence of pathogens.</title>
        <authorList>
            <person name="Haridas S."/>
            <person name="Albert R."/>
            <person name="Binder M."/>
            <person name="Bloem J."/>
            <person name="Labutti K."/>
            <person name="Salamov A."/>
            <person name="Andreopoulos B."/>
            <person name="Baker S."/>
            <person name="Barry K."/>
            <person name="Bills G."/>
            <person name="Bluhm B."/>
            <person name="Cannon C."/>
            <person name="Castanera R."/>
            <person name="Culley D."/>
            <person name="Daum C."/>
            <person name="Ezra D."/>
            <person name="Gonzalez J."/>
            <person name="Henrissat B."/>
            <person name="Kuo A."/>
            <person name="Liang C."/>
            <person name="Lipzen A."/>
            <person name="Lutzoni F."/>
            <person name="Magnuson J."/>
            <person name="Mondo S."/>
            <person name="Nolan M."/>
            <person name="Ohm R."/>
            <person name="Pangilinan J."/>
            <person name="Park H.-J."/>
            <person name="Ramirez L."/>
            <person name="Alfaro M."/>
            <person name="Sun H."/>
            <person name="Tritt A."/>
            <person name="Yoshinaga Y."/>
            <person name="Zwiers L.-H."/>
            <person name="Turgeon B."/>
            <person name="Goodwin S."/>
            <person name="Spatafora J."/>
            <person name="Crous P."/>
            <person name="Grigoriev I."/>
        </authorList>
    </citation>
    <scope>NUCLEOTIDE SEQUENCE</scope>
    <source>
        <strain evidence="2">CBS 122367</strain>
    </source>
</reference>
<protein>
    <recommendedName>
        <fullName evidence="4">Ubiquitin 3 binding protein But2 C-terminal domain-containing protein</fullName>
    </recommendedName>
</protein>
<dbReference type="Proteomes" id="UP000799291">
    <property type="component" value="Unassembled WGS sequence"/>
</dbReference>
<gene>
    <name evidence="2" type="ORF">K458DRAFT_382488</name>
</gene>
<proteinExistence type="predicted"/>
<sequence length="220" mass="24521">MLVRRLKTSLLTLFTLLYTISAIPHMSKFNILEKKTTYYPECRSISRTSMPLWVGTSTSVSPIGKSIKIALTADQQNFIVTYPQADAMLYTSAQVLVTRTKPTNPHPSSFPFSTRNGACVTSSTAETVTCTIPLIGSLLNADGYPVDRRTPSGCASLCDGSRWIYFVAAAEVNLYRDGQEIPQLAWAIDDIDADYQCIELLYTGQCVLQARWWQGYLYCD</sequence>
<name>A0A6G1JK16_9PLEO</name>
<evidence type="ECO:0000313" key="3">
    <source>
        <dbReference type="Proteomes" id="UP000799291"/>
    </source>
</evidence>
<evidence type="ECO:0000256" key="1">
    <source>
        <dbReference type="SAM" id="SignalP"/>
    </source>
</evidence>
<dbReference type="EMBL" id="MU005570">
    <property type="protein sequence ID" value="KAF2690907.1"/>
    <property type="molecule type" value="Genomic_DNA"/>
</dbReference>
<accession>A0A6G1JK16</accession>
<keyword evidence="3" id="KW-1185">Reference proteome</keyword>
<keyword evidence="1" id="KW-0732">Signal</keyword>